<dbReference type="PANTHER" id="PTHR46796">
    <property type="entry name" value="HTH-TYPE TRANSCRIPTIONAL ACTIVATOR RHAS-RELATED"/>
    <property type="match status" value="1"/>
</dbReference>
<keyword evidence="2" id="KW-0238">DNA-binding</keyword>
<dbReference type="Gene3D" id="1.10.10.60">
    <property type="entry name" value="Homeodomain-like"/>
    <property type="match status" value="1"/>
</dbReference>
<dbReference type="RefSeq" id="WP_165269241.1">
    <property type="nucleotide sequence ID" value="NZ_JAALLS010000014.1"/>
</dbReference>
<organism evidence="5 6">
    <name type="scientific">Fodinibius halophilus</name>
    <dbReference type="NCBI Taxonomy" id="1736908"/>
    <lineage>
        <taxon>Bacteria</taxon>
        <taxon>Pseudomonadati</taxon>
        <taxon>Balneolota</taxon>
        <taxon>Balneolia</taxon>
        <taxon>Balneolales</taxon>
        <taxon>Balneolaceae</taxon>
        <taxon>Fodinibius</taxon>
    </lineage>
</organism>
<evidence type="ECO:0000313" key="5">
    <source>
        <dbReference type="EMBL" id="NGP88972.1"/>
    </source>
</evidence>
<comment type="caution">
    <text evidence="5">The sequence shown here is derived from an EMBL/GenBank/DDBJ whole genome shotgun (WGS) entry which is preliminary data.</text>
</comment>
<evidence type="ECO:0000256" key="1">
    <source>
        <dbReference type="ARBA" id="ARBA00023015"/>
    </source>
</evidence>
<dbReference type="PANTHER" id="PTHR46796:SF13">
    <property type="entry name" value="HTH-TYPE TRANSCRIPTIONAL ACTIVATOR RHAS"/>
    <property type="match status" value="1"/>
</dbReference>
<dbReference type="GO" id="GO:0043565">
    <property type="term" value="F:sequence-specific DNA binding"/>
    <property type="evidence" value="ECO:0007669"/>
    <property type="project" value="InterPro"/>
</dbReference>
<proteinExistence type="predicted"/>
<dbReference type="InterPro" id="IPR018060">
    <property type="entry name" value="HTH_AraC"/>
</dbReference>
<dbReference type="AlphaFoldDB" id="A0A6M1TFR6"/>
<dbReference type="GO" id="GO:0003700">
    <property type="term" value="F:DNA-binding transcription factor activity"/>
    <property type="evidence" value="ECO:0007669"/>
    <property type="project" value="InterPro"/>
</dbReference>
<feature type="domain" description="HTH araC/xylS-type" evidence="4">
    <location>
        <begin position="155"/>
        <end position="244"/>
    </location>
</feature>
<name>A0A6M1TFR6_9BACT</name>
<gene>
    <name evidence="5" type="ORF">G3569_11440</name>
</gene>
<dbReference type="Proteomes" id="UP000479132">
    <property type="component" value="Unassembled WGS sequence"/>
</dbReference>
<keyword evidence="1" id="KW-0805">Transcription regulation</keyword>
<protein>
    <submittedName>
        <fullName evidence="5">Helix-turn-helix transcriptional regulator</fullName>
    </submittedName>
</protein>
<dbReference type="InterPro" id="IPR050204">
    <property type="entry name" value="AraC_XylS_family_regulators"/>
</dbReference>
<keyword evidence="3" id="KW-0804">Transcription</keyword>
<dbReference type="SMART" id="SM00342">
    <property type="entry name" value="HTH_ARAC"/>
    <property type="match status" value="1"/>
</dbReference>
<evidence type="ECO:0000313" key="6">
    <source>
        <dbReference type="Proteomes" id="UP000479132"/>
    </source>
</evidence>
<evidence type="ECO:0000259" key="4">
    <source>
        <dbReference type="PROSITE" id="PS01124"/>
    </source>
</evidence>
<evidence type="ECO:0000256" key="2">
    <source>
        <dbReference type="ARBA" id="ARBA00023125"/>
    </source>
</evidence>
<dbReference type="EMBL" id="JAALLS010000014">
    <property type="protein sequence ID" value="NGP88972.1"/>
    <property type="molecule type" value="Genomic_DNA"/>
</dbReference>
<reference evidence="5 6" key="1">
    <citation type="submission" date="2020-02" db="EMBL/GenBank/DDBJ databases">
        <title>Aliifodinibius halophilus 2W32, complete genome.</title>
        <authorList>
            <person name="Li Y."/>
            <person name="Wu S."/>
        </authorList>
    </citation>
    <scope>NUCLEOTIDE SEQUENCE [LARGE SCALE GENOMIC DNA]</scope>
    <source>
        <strain evidence="5 6">2W32</strain>
    </source>
</reference>
<sequence length="278" mass="32563">MHQHRVASKELSHIVERMYEIDIPHASTFEDNQVIPIGMGTISVVMKGNPRIKGINGIRPFPKYALGGQYFPTFSFDSDIPLQYYGIALRPTATYKLFDTYLAEIQNDFIRLDEVMGDKADQLRDRMLELEDTEERFDLLENFILQMLPVSPKYNHIDVIIDLIYEKQGILKVQELCEHEDISRRYLEKKFKKHIGFTPGQFIRQVRFNFTCAQIAEGTEPVNDILVKFGYYDRSHFMKKFKKYHSNDLSVLTGDEDNLFKIAFSRIMRTDSENTFHP</sequence>
<evidence type="ECO:0000256" key="3">
    <source>
        <dbReference type="ARBA" id="ARBA00023163"/>
    </source>
</evidence>
<dbReference type="PROSITE" id="PS01124">
    <property type="entry name" value="HTH_ARAC_FAMILY_2"/>
    <property type="match status" value="1"/>
</dbReference>
<accession>A0A6M1TFR6</accession>
<keyword evidence="6" id="KW-1185">Reference proteome</keyword>
<dbReference type="Pfam" id="PF12833">
    <property type="entry name" value="HTH_18"/>
    <property type="match status" value="1"/>
</dbReference>